<evidence type="ECO:0000256" key="1">
    <source>
        <dbReference type="ARBA" id="ARBA00004155"/>
    </source>
</evidence>
<evidence type="ECO:0000256" key="15">
    <source>
        <dbReference type="ARBA" id="ARBA00044899"/>
    </source>
</evidence>
<evidence type="ECO:0000256" key="23">
    <source>
        <dbReference type="ARBA" id="ARBA00045709"/>
    </source>
</evidence>
<comment type="catalytic activity">
    <reaction evidence="11">
        <text>L-alpha-aminoacyl-L-histidine(out) = L-alpha-aminoacyl-L-histidine(in)</text>
        <dbReference type="Rhea" id="RHEA:79375"/>
        <dbReference type="ChEBI" id="CHEBI:229967"/>
    </reaction>
</comment>
<feature type="transmembrane region" description="Helical" evidence="25">
    <location>
        <begin position="128"/>
        <end position="151"/>
    </location>
</feature>
<organism evidence="27 28">
    <name type="scientific">Geotalea uraniireducens</name>
    <dbReference type="NCBI Taxonomy" id="351604"/>
    <lineage>
        <taxon>Bacteria</taxon>
        <taxon>Pseudomonadati</taxon>
        <taxon>Thermodesulfobacteriota</taxon>
        <taxon>Desulfuromonadia</taxon>
        <taxon>Geobacterales</taxon>
        <taxon>Geobacteraceae</taxon>
        <taxon>Geotalea</taxon>
    </lineage>
</organism>
<evidence type="ECO:0000256" key="10">
    <source>
        <dbReference type="ARBA" id="ARBA00044881"/>
    </source>
</evidence>
<dbReference type="Gene3D" id="1.20.1250.20">
    <property type="entry name" value="MFS general substrate transporter like domains"/>
    <property type="match status" value="2"/>
</dbReference>
<comment type="catalytic activity">
    <reaction evidence="20">
        <text>L-lysyl-glycine(out) = L-lysyl-glycine(in)</text>
        <dbReference type="Rhea" id="RHEA:79407"/>
        <dbReference type="ChEBI" id="CHEBI:191202"/>
    </reaction>
</comment>
<evidence type="ECO:0000256" key="8">
    <source>
        <dbReference type="ARBA" id="ARBA00044876"/>
    </source>
</evidence>
<comment type="catalytic activity">
    <reaction evidence="17">
        <text>L-arginyl-glycine(out) = L-arginyl-glycine(in)</text>
        <dbReference type="Rhea" id="RHEA:79391"/>
        <dbReference type="ChEBI" id="CHEBI:229955"/>
    </reaction>
</comment>
<evidence type="ECO:0000256" key="19">
    <source>
        <dbReference type="ARBA" id="ARBA00044919"/>
    </source>
</evidence>
<dbReference type="PROSITE" id="PS50850">
    <property type="entry name" value="MFS"/>
    <property type="match status" value="1"/>
</dbReference>
<feature type="transmembrane region" description="Helical" evidence="25">
    <location>
        <begin position="288"/>
        <end position="306"/>
    </location>
</feature>
<dbReference type="InterPro" id="IPR036259">
    <property type="entry name" value="MFS_trans_sf"/>
</dbReference>
<comment type="subcellular location">
    <subcellularLocation>
        <location evidence="1">Lysosome membrane</location>
        <topology evidence="1">Multi-pass membrane protein</topology>
    </subcellularLocation>
</comment>
<evidence type="ECO:0000256" key="17">
    <source>
        <dbReference type="ARBA" id="ARBA00044903"/>
    </source>
</evidence>
<feature type="transmembrane region" description="Helical" evidence="25">
    <location>
        <begin position="97"/>
        <end position="116"/>
    </location>
</feature>
<dbReference type="PANTHER" id="PTHR23512">
    <property type="entry name" value="MAJOR FACILITATOR SUPERFAMILY DOMAIN-CONTAINING PROTEIN 1"/>
    <property type="match status" value="1"/>
</dbReference>
<feature type="transmembrane region" description="Helical" evidence="25">
    <location>
        <begin position="255"/>
        <end position="276"/>
    </location>
</feature>
<keyword evidence="3" id="KW-0813">Transport</keyword>
<accession>A0ABM8EQQ7</accession>
<evidence type="ECO:0000256" key="6">
    <source>
        <dbReference type="ARBA" id="ARBA00023136"/>
    </source>
</evidence>
<evidence type="ECO:0000256" key="22">
    <source>
        <dbReference type="ARBA" id="ARBA00045018"/>
    </source>
</evidence>
<evidence type="ECO:0000256" key="18">
    <source>
        <dbReference type="ARBA" id="ARBA00044912"/>
    </source>
</evidence>
<feature type="domain" description="Major facilitator superfamily (MFS) profile" evidence="26">
    <location>
        <begin position="7"/>
        <end position="411"/>
    </location>
</feature>
<evidence type="ECO:0000256" key="25">
    <source>
        <dbReference type="SAM" id="Phobius"/>
    </source>
</evidence>
<comment type="catalytic activity">
    <reaction evidence="14">
        <text>L-aspartyl-L-lysine(out) = L-aspartyl-L-lysine(in)</text>
        <dbReference type="Rhea" id="RHEA:79411"/>
        <dbReference type="ChEBI" id="CHEBI:229953"/>
    </reaction>
</comment>
<comment type="similarity">
    <text evidence="2">Belongs to the major facilitator superfamily.</text>
</comment>
<feature type="transmembrane region" description="Helical" evidence="25">
    <location>
        <begin position="347"/>
        <end position="371"/>
    </location>
</feature>
<evidence type="ECO:0000256" key="14">
    <source>
        <dbReference type="ARBA" id="ARBA00044898"/>
    </source>
</evidence>
<dbReference type="EMBL" id="AP027151">
    <property type="protein sequence ID" value="BDV44898.1"/>
    <property type="molecule type" value="Genomic_DNA"/>
</dbReference>
<feature type="transmembrane region" description="Helical" evidence="25">
    <location>
        <begin position="163"/>
        <end position="181"/>
    </location>
</feature>
<feature type="transmembrane region" description="Helical" evidence="25">
    <location>
        <begin position="312"/>
        <end position="335"/>
    </location>
</feature>
<dbReference type="Proteomes" id="UP001317705">
    <property type="component" value="Chromosome"/>
</dbReference>
<comment type="function">
    <text evidence="23">Lysosomal dipeptide uniporter that selectively exports lysine, arginine or histidine-containing dipeptides with a net positive charge from the lysosome lumen into the cytosol. Could play a role in a specific type of protein O-glycosylation indirectly regulating macrophages migration and tissue invasion. Also essential for liver homeostasis.</text>
</comment>
<comment type="catalytic activity">
    <reaction evidence="16">
        <text>L-lysyl-L-lysine(out) = L-lysyl-L-lysine(in)</text>
        <dbReference type="Rhea" id="RHEA:79403"/>
        <dbReference type="ChEBI" id="CHEBI:229956"/>
    </reaction>
</comment>
<dbReference type="InterPro" id="IPR011701">
    <property type="entry name" value="MFS"/>
</dbReference>
<keyword evidence="5 25" id="KW-1133">Transmembrane helix</keyword>
<evidence type="ECO:0000256" key="7">
    <source>
        <dbReference type="ARBA" id="ARBA00023228"/>
    </source>
</evidence>
<evidence type="ECO:0000256" key="16">
    <source>
        <dbReference type="ARBA" id="ARBA00044900"/>
    </source>
</evidence>
<evidence type="ECO:0000256" key="20">
    <source>
        <dbReference type="ARBA" id="ARBA00044924"/>
    </source>
</evidence>
<keyword evidence="6 25" id="KW-0472">Membrane</keyword>
<comment type="catalytic activity">
    <reaction evidence="15">
        <text>L-arginyl-L-alpha-amino acid(out) = L-arginyl-L-alpha-amino acid(in)</text>
        <dbReference type="Rhea" id="RHEA:79371"/>
        <dbReference type="ChEBI" id="CHEBI:84315"/>
    </reaction>
</comment>
<evidence type="ECO:0000256" key="4">
    <source>
        <dbReference type="ARBA" id="ARBA00022692"/>
    </source>
</evidence>
<feature type="transmembrane region" description="Helical" evidence="25">
    <location>
        <begin position="42"/>
        <end position="61"/>
    </location>
</feature>
<comment type="catalytic activity">
    <reaction evidence="9">
        <text>L-histidyl-glycine(out) = L-histidyl-glycine(in)</text>
        <dbReference type="Rhea" id="RHEA:79395"/>
        <dbReference type="ChEBI" id="CHEBI:229957"/>
    </reaction>
</comment>
<evidence type="ECO:0000256" key="11">
    <source>
        <dbReference type="ARBA" id="ARBA00044884"/>
    </source>
</evidence>
<evidence type="ECO:0000256" key="24">
    <source>
        <dbReference type="ARBA" id="ARBA00046376"/>
    </source>
</evidence>
<dbReference type="RefSeq" id="WP_282000986.1">
    <property type="nucleotide sequence ID" value="NZ_AP027151.1"/>
</dbReference>
<feature type="transmembrane region" description="Helical" evidence="25">
    <location>
        <begin position="218"/>
        <end position="235"/>
    </location>
</feature>
<comment type="catalytic activity">
    <reaction evidence="18">
        <text>L-histidyl-L-alpha-amino acid(out) = L-histidyl-L-alpha-amino acid(in)</text>
        <dbReference type="Rhea" id="RHEA:79379"/>
        <dbReference type="ChEBI" id="CHEBI:229964"/>
    </reaction>
</comment>
<evidence type="ECO:0000256" key="13">
    <source>
        <dbReference type="ARBA" id="ARBA00044893"/>
    </source>
</evidence>
<dbReference type="InterPro" id="IPR052187">
    <property type="entry name" value="MFSD1"/>
</dbReference>
<evidence type="ECO:0000313" key="28">
    <source>
        <dbReference type="Proteomes" id="UP001317705"/>
    </source>
</evidence>
<comment type="catalytic activity">
    <reaction evidence="13">
        <text>L-alpha-aminoacyl-L-lysine(out) = L-alpha-aminoacyl-L-lysine(in)</text>
        <dbReference type="Rhea" id="RHEA:79383"/>
        <dbReference type="ChEBI" id="CHEBI:229966"/>
    </reaction>
</comment>
<comment type="catalytic activity">
    <reaction evidence="19">
        <text>L-alanyl-L-lysine(out) = L-alanyl-L-lysine(in)</text>
        <dbReference type="Rhea" id="RHEA:79415"/>
        <dbReference type="ChEBI" id="CHEBI:192470"/>
    </reaction>
</comment>
<evidence type="ECO:0000256" key="3">
    <source>
        <dbReference type="ARBA" id="ARBA00022448"/>
    </source>
</evidence>
<comment type="subunit">
    <text evidence="24">Homodimer. Interacts with lysosomal protein GLMP (via lumenal domain); the interaction starts while both proteins are still in the endoplasmic reticulum and is required for stabilization of MFSD1 in lysosomes but has no direct effect on its targeting to lysosomes or transporter activity.</text>
</comment>
<evidence type="ECO:0000256" key="21">
    <source>
        <dbReference type="ARBA" id="ARBA00044985"/>
    </source>
</evidence>
<dbReference type="SUPFAM" id="SSF103473">
    <property type="entry name" value="MFS general substrate transporter"/>
    <property type="match status" value="1"/>
</dbReference>
<keyword evidence="4 25" id="KW-0812">Transmembrane</keyword>
<keyword evidence="28" id="KW-1185">Reference proteome</keyword>
<evidence type="ECO:0000256" key="9">
    <source>
        <dbReference type="ARBA" id="ARBA00044878"/>
    </source>
</evidence>
<feature type="transmembrane region" description="Helical" evidence="25">
    <location>
        <begin position="383"/>
        <end position="406"/>
    </location>
</feature>
<dbReference type="InterPro" id="IPR020846">
    <property type="entry name" value="MFS_dom"/>
</dbReference>
<evidence type="ECO:0000313" key="27">
    <source>
        <dbReference type="EMBL" id="BDV44898.1"/>
    </source>
</evidence>
<comment type="catalytic activity">
    <reaction evidence="8">
        <text>L-lysyl-L-alanine(out) = L-lysyl-L-alanine(in)</text>
        <dbReference type="Rhea" id="RHEA:79399"/>
        <dbReference type="ChEBI" id="CHEBI:229954"/>
    </reaction>
</comment>
<evidence type="ECO:0000256" key="2">
    <source>
        <dbReference type="ARBA" id="ARBA00008335"/>
    </source>
</evidence>
<sequence length="414" mass="43615">MRKRWRIFAVLALMYLVAYFYRVSMAVVAKDLAAEFQLPAPRIGILSGALFYAFALAQIPLGPLLDRFGGRRIVSLFGLLTVAGSFLFALAPGFLPLLAGRLLIGAGTAAVLMGALKVFTRWFSPREYATVSGLIVAVGNLGNLTATAPLAWAVSLAGWRPPFVAVGAVQLAVTLLVFAVVRDAPPSPSAAGAAGAAATPAAATPLADWGTVFRTPSFWLLALLAFFWYAGYMALQGLWGGPWLMEILGLSRTGAGRLLLLVSTGFITGCLGLGTVADRLFKSRKRTLLAGQGLLLGLLTLTLGPAERLSGPLLALLFFAFGLAVSSGVTIYPMVKEMFPPRISATASTALNFFVLTGAATVQQAMGLVIGRFPRGAAGYPAAAYHSAFLIPVCGLAMAWTLFLFVRDTTPGKH</sequence>
<dbReference type="Pfam" id="PF07690">
    <property type="entry name" value="MFS_1"/>
    <property type="match status" value="1"/>
</dbReference>
<evidence type="ECO:0000256" key="12">
    <source>
        <dbReference type="ARBA" id="ARBA00044891"/>
    </source>
</evidence>
<evidence type="ECO:0000256" key="5">
    <source>
        <dbReference type="ARBA" id="ARBA00022989"/>
    </source>
</evidence>
<proteinExistence type="inferred from homology"/>
<gene>
    <name evidence="27" type="ORF">GURASL_38210</name>
</gene>
<protein>
    <recommendedName>
        <fullName evidence="21">Lysosomal dipeptide transporter MFSD1</fullName>
    </recommendedName>
    <alternativeName>
        <fullName evidence="22">Major facilitator superfamily domain-containing protein 1</fullName>
    </alternativeName>
</protein>
<feature type="transmembrane region" description="Helical" evidence="25">
    <location>
        <begin position="73"/>
        <end position="91"/>
    </location>
</feature>
<comment type="catalytic activity">
    <reaction evidence="12">
        <text>L-lysyl-L-alpha-amino acid(out) = L-lysyl-L-alpha-amino acid(in)</text>
        <dbReference type="Rhea" id="RHEA:79387"/>
        <dbReference type="ChEBI" id="CHEBI:229965"/>
    </reaction>
</comment>
<dbReference type="PANTHER" id="PTHR23512:SF3">
    <property type="entry name" value="MAJOR FACILITATOR SUPERFAMILY DOMAIN-CONTAINING PROTEIN 1"/>
    <property type="match status" value="1"/>
</dbReference>
<reference evidence="27 28" key="1">
    <citation type="submission" date="2022-12" db="EMBL/GenBank/DDBJ databases">
        <title>Polyphasic characterization of Geotalea uranireducens NIT-SL11 newly isolated from a complex of sewage sludge and microbially reduced graphene oxide.</title>
        <authorList>
            <person name="Xie L."/>
            <person name="Yoshida N."/>
            <person name="Meng L."/>
        </authorList>
    </citation>
    <scope>NUCLEOTIDE SEQUENCE [LARGE SCALE GENOMIC DNA]</scope>
    <source>
        <strain evidence="27 28">NIT-SL11</strain>
    </source>
</reference>
<keyword evidence="7" id="KW-0458">Lysosome</keyword>
<evidence type="ECO:0000259" key="26">
    <source>
        <dbReference type="PROSITE" id="PS50850"/>
    </source>
</evidence>
<name>A0ABM8EQQ7_9BACT</name>
<comment type="catalytic activity">
    <reaction evidence="10">
        <text>L-alpha-aminoacyl-L-arginine(out) = L-alpha-aminoacyl-L-arginine(in)</text>
        <dbReference type="Rhea" id="RHEA:79367"/>
        <dbReference type="ChEBI" id="CHEBI:229968"/>
    </reaction>
</comment>